<dbReference type="Proteomes" id="UP000315295">
    <property type="component" value="Unassembled WGS sequence"/>
</dbReference>
<evidence type="ECO:0000313" key="2">
    <source>
        <dbReference type="Proteomes" id="UP000315295"/>
    </source>
</evidence>
<keyword evidence="2" id="KW-1185">Reference proteome</keyword>
<sequence>MRPIPVIKEALAFAKVGLETTGQSSFSRFVRTCHIQSLPQRSSELEAQIPDIKEASALSRRVSICQIAHLRCVNHAQSVEDF</sequence>
<comment type="caution">
    <text evidence="1">The sequence shown here is derived from an EMBL/GenBank/DDBJ whole genome shotgun (WGS) entry which is preliminary data.</text>
</comment>
<dbReference type="EMBL" id="VIEB01000183">
    <property type="protein sequence ID" value="TQE02083.1"/>
    <property type="molecule type" value="Genomic_DNA"/>
</dbReference>
<name>A0A540MV20_MALBA</name>
<dbReference type="AlphaFoldDB" id="A0A540MV20"/>
<reference evidence="1 2" key="1">
    <citation type="journal article" date="2019" name="G3 (Bethesda)">
        <title>Sequencing of a Wild Apple (Malus baccata) Genome Unravels the Differences Between Cultivated and Wild Apple Species Regarding Disease Resistance and Cold Tolerance.</title>
        <authorList>
            <person name="Chen X."/>
        </authorList>
    </citation>
    <scope>NUCLEOTIDE SEQUENCE [LARGE SCALE GENOMIC DNA]</scope>
    <source>
        <strain evidence="2">cv. Shandingzi</strain>
        <tissue evidence="1">Leaves</tissue>
    </source>
</reference>
<organism evidence="1 2">
    <name type="scientific">Malus baccata</name>
    <name type="common">Siberian crab apple</name>
    <name type="synonym">Pyrus baccata</name>
    <dbReference type="NCBI Taxonomy" id="106549"/>
    <lineage>
        <taxon>Eukaryota</taxon>
        <taxon>Viridiplantae</taxon>
        <taxon>Streptophyta</taxon>
        <taxon>Embryophyta</taxon>
        <taxon>Tracheophyta</taxon>
        <taxon>Spermatophyta</taxon>
        <taxon>Magnoliopsida</taxon>
        <taxon>eudicotyledons</taxon>
        <taxon>Gunneridae</taxon>
        <taxon>Pentapetalae</taxon>
        <taxon>rosids</taxon>
        <taxon>fabids</taxon>
        <taxon>Rosales</taxon>
        <taxon>Rosaceae</taxon>
        <taxon>Amygdaloideae</taxon>
        <taxon>Maleae</taxon>
        <taxon>Malus</taxon>
    </lineage>
</organism>
<accession>A0A540MV20</accession>
<protein>
    <submittedName>
        <fullName evidence="1">Uncharacterized protein</fullName>
    </submittedName>
</protein>
<evidence type="ECO:0000313" key="1">
    <source>
        <dbReference type="EMBL" id="TQE02083.1"/>
    </source>
</evidence>
<proteinExistence type="predicted"/>
<gene>
    <name evidence="1" type="ORF">C1H46_012311</name>
</gene>